<evidence type="ECO:0008006" key="3">
    <source>
        <dbReference type="Google" id="ProtNLM"/>
    </source>
</evidence>
<evidence type="ECO:0000313" key="2">
    <source>
        <dbReference type="Proteomes" id="UP000326641"/>
    </source>
</evidence>
<dbReference type="Proteomes" id="UP000326641">
    <property type="component" value="Unassembled WGS sequence"/>
</dbReference>
<dbReference type="PROSITE" id="PS51257">
    <property type="entry name" value="PROKAR_LIPOPROTEIN"/>
    <property type="match status" value="1"/>
</dbReference>
<gene>
    <name evidence="1" type="ORF">DF3PA_100113</name>
</gene>
<evidence type="ECO:0000313" key="1">
    <source>
        <dbReference type="EMBL" id="VUX45265.1"/>
    </source>
</evidence>
<proteinExistence type="predicted"/>
<keyword evidence="2" id="KW-1185">Reference proteome</keyword>
<dbReference type="AlphaFoldDB" id="A0A564W9V4"/>
<comment type="caution">
    <text evidence="1">The sequence shown here is derived from an EMBL/GenBank/DDBJ whole genome shotgun (WGS) entry which is preliminary data.</text>
</comment>
<name>A0A564W9V4_9PROT</name>
<protein>
    <recommendedName>
        <fullName evidence="3">DUF4136 domain-containing protein</fullName>
    </recommendedName>
</protein>
<reference evidence="1" key="1">
    <citation type="submission" date="2018-11" db="EMBL/GenBank/DDBJ databases">
        <authorList>
            <person name="Onetto C."/>
        </authorList>
    </citation>
    <scope>NUCLEOTIDE SEQUENCE [LARGE SCALE GENOMIC DNA]</scope>
</reference>
<sequence>MHSLSKAIVVITVAFTIAILAACSTKERPEFQYQQQSHITQDQQKFHITIDSLASVSAPQYRTYILLPGNTGVTWDDLQFQEYAVYVMRVLHSRGFVLAHETQNAEVAIVLSYGIGTPEARQYSFSLPVLGQTGVSSAHTYGAATSYGNTATYSGTTTYLPSYGITGLTTYTGTVTEYFRYTLITAYDFKEFKQSGRQVQLWHTTVTSSGSSGDLRRVFPVLLGAAAPYLATSTGRQVERRLDESDNIVKAIKGEPVQ</sequence>
<dbReference type="EMBL" id="UXAT02000002">
    <property type="protein sequence ID" value="VUX45265.1"/>
    <property type="molecule type" value="Genomic_DNA"/>
</dbReference>
<organism evidence="1 2">
    <name type="scientific">Candidatus Defluviicoccus seviourii</name>
    <dbReference type="NCBI Taxonomy" id="2565273"/>
    <lineage>
        <taxon>Bacteria</taxon>
        <taxon>Pseudomonadati</taxon>
        <taxon>Pseudomonadota</taxon>
        <taxon>Alphaproteobacteria</taxon>
        <taxon>Rhodospirillales</taxon>
        <taxon>Rhodospirillaceae</taxon>
        <taxon>Defluviicoccus</taxon>
    </lineage>
</organism>
<accession>A0A564W9V4</accession>